<evidence type="ECO:0000256" key="9">
    <source>
        <dbReference type="ARBA" id="ARBA00023012"/>
    </source>
</evidence>
<dbReference type="InterPro" id="IPR005467">
    <property type="entry name" value="His_kinase_dom"/>
</dbReference>
<dbReference type="PANTHER" id="PTHR45436:SF5">
    <property type="entry name" value="SENSOR HISTIDINE KINASE TRCS"/>
    <property type="match status" value="1"/>
</dbReference>
<evidence type="ECO:0000256" key="1">
    <source>
        <dbReference type="ARBA" id="ARBA00000085"/>
    </source>
</evidence>
<keyword evidence="5" id="KW-0808">Transferase</keyword>
<evidence type="ECO:0000313" key="15">
    <source>
        <dbReference type="Proteomes" id="UP000265768"/>
    </source>
</evidence>
<dbReference type="Pfam" id="PF00672">
    <property type="entry name" value="HAMP"/>
    <property type="match status" value="1"/>
</dbReference>
<dbReference type="EC" id="2.7.13.3" evidence="3"/>
<evidence type="ECO:0000313" key="14">
    <source>
        <dbReference type="EMBL" id="RJL34699.1"/>
    </source>
</evidence>
<evidence type="ECO:0000256" key="2">
    <source>
        <dbReference type="ARBA" id="ARBA00004236"/>
    </source>
</evidence>
<dbReference type="SMART" id="SM00304">
    <property type="entry name" value="HAMP"/>
    <property type="match status" value="1"/>
</dbReference>
<evidence type="ECO:0000259" key="12">
    <source>
        <dbReference type="PROSITE" id="PS50109"/>
    </source>
</evidence>
<keyword evidence="8 11" id="KW-1133">Transmembrane helix</keyword>
<name>A0A3A4B1K5_9ACTN</name>
<dbReference type="Pfam" id="PF00512">
    <property type="entry name" value="HisKA"/>
    <property type="match status" value="1"/>
</dbReference>
<keyword evidence="6 11" id="KW-0812">Transmembrane</keyword>
<feature type="domain" description="Histidine kinase" evidence="12">
    <location>
        <begin position="265"/>
        <end position="478"/>
    </location>
</feature>
<dbReference type="InterPro" id="IPR004358">
    <property type="entry name" value="Sig_transdc_His_kin-like_C"/>
</dbReference>
<feature type="domain" description="HAMP" evidence="13">
    <location>
        <begin position="198"/>
        <end position="250"/>
    </location>
</feature>
<dbReference type="SUPFAM" id="SSF47384">
    <property type="entry name" value="Homodimeric domain of signal transducing histidine kinase"/>
    <property type="match status" value="1"/>
</dbReference>
<dbReference type="Gene3D" id="1.10.287.130">
    <property type="match status" value="1"/>
</dbReference>
<dbReference type="InterPro" id="IPR036097">
    <property type="entry name" value="HisK_dim/P_sf"/>
</dbReference>
<keyword evidence="7 14" id="KW-0418">Kinase</keyword>
<evidence type="ECO:0000256" key="11">
    <source>
        <dbReference type="SAM" id="Phobius"/>
    </source>
</evidence>
<dbReference type="CDD" id="cd00082">
    <property type="entry name" value="HisKA"/>
    <property type="match status" value="1"/>
</dbReference>
<dbReference type="SUPFAM" id="SSF55874">
    <property type="entry name" value="ATPase domain of HSP90 chaperone/DNA topoisomerase II/histidine kinase"/>
    <property type="match status" value="1"/>
</dbReference>
<protein>
    <recommendedName>
        <fullName evidence="3">histidine kinase</fullName>
        <ecNumber evidence="3">2.7.13.3</ecNumber>
    </recommendedName>
</protein>
<comment type="catalytic activity">
    <reaction evidence="1">
        <text>ATP + protein L-histidine = ADP + protein N-phospho-L-histidine.</text>
        <dbReference type="EC" id="2.7.13.3"/>
    </reaction>
</comment>
<evidence type="ECO:0000256" key="8">
    <source>
        <dbReference type="ARBA" id="ARBA00022989"/>
    </source>
</evidence>
<reference evidence="14 15" key="1">
    <citation type="submission" date="2018-09" db="EMBL/GenBank/DDBJ databases">
        <title>YIM 75507 draft genome.</title>
        <authorList>
            <person name="Tang S."/>
            <person name="Feng Y."/>
        </authorList>
    </citation>
    <scope>NUCLEOTIDE SEQUENCE [LARGE SCALE GENOMIC DNA]</scope>
    <source>
        <strain evidence="14 15">YIM 75507</strain>
    </source>
</reference>
<dbReference type="SMART" id="SM00388">
    <property type="entry name" value="HisKA"/>
    <property type="match status" value="1"/>
</dbReference>
<evidence type="ECO:0000256" key="10">
    <source>
        <dbReference type="ARBA" id="ARBA00023136"/>
    </source>
</evidence>
<dbReference type="OrthoDB" id="9786919at2"/>
<dbReference type="PROSITE" id="PS50109">
    <property type="entry name" value="HIS_KIN"/>
    <property type="match status" value="1"/>
</dbReference>
<dbReference type="AlphaFoldDB" id="A0A3A4B1K5"/>
<comment type="subcellular location">
    <subcellularLocation>
        <location evidence="2">Cell membrane</location>
    </subcellularLocation>
</comment>
<evidence type="ECO:0000256" key="3">
    <source>
        <dbReference type="ARBA" id="ARBA00012438"/>
    </source>
</evidence>
<dbReference type="CDD" id="cd06225">
    <property type="entry name" value="HAMP"/>
    <property type="match status" value="1"/>
</dbReference>
<keyword evidence="15" id="KW-1185">Reference proteome</keyword>
<dbReference type="Gene3D" id="6.10.340.10">
    <property type="match status" value="1"/>
</dbReference>
<keyword evidence="10 11" id="KW-0472">Membrane</keyword>
<sequence length="483" mass="51595">MAASLIAYNIIRDAILKRTQDAVIADFRSRAARHIPGSAPVPADWWGRPVAPGASELTRRLAAAFGGPGRAAVATELTRGQKPLPPHYARLGVPVPDGLLKAMESKTAAQRIVYRGKPYLLVGTMVPMMNQVSVEPVPGVITFRLQGDANEVPEALSVVVAVDLRSDARELAGLERALLIANGATLAIALGLALVAARGVLVPVRRLGRAARELGEGALDTRVEVRGRDELAQLATTFNRTAATLEANIGELRAMEAASRRFVADVSHELRTPLTAMTALTDVLSGDDPGPEADRDKAARMVADGIRRLQSLVGHLIEISRYDANTATLVLDDVNVAGALRTSLSVRGWEDGVRLEVPEDLMARLDPRRFDVIVANLVGNALRHGAPPIVVRVRPEARGGRPGFTLTVLDHGPGIPDDLLPLVFDRFVKRDPARAETEGSGLGLSLTRAHAELHGGHVTAENSGLCGAMFTLWLPREQPGCDD</sequence>
<dbReference type="InterPro" id="IPR003661">
    <property type="entry name" value="HisK_dim/P_dom"/>
</dbReference>
<dbReference type="Proteomes" id="UP000265768">
    <property type="component" value="Unassembled WGS sequence"/>
</dbReference>
<accession>A0A3A4B1K5</accession>
<keyword evidence="9" id="KW-0902">Two-component regulatory system</keyword>
<proteinExistence type="predicted"/>
<dbReference type="Gene3D" id="3.30.565.10">
    <property type="entry name" value="Histidine kinase-like ATPase, C-terminal domain"/>
    <property type="match status" value="1"/>
</dbReference>
<organism evidence="14 15">
    <name type="scientific">Bailinhaonella thermotolerans</name>
    <dbReference type="NCBI Taxonomy" id="1070861"/>
    <lineage>
        <taxon>Bacteria</taxon>
        <taxon>Bacillati</taxon>
        <taxon>Actinomycetota</taxon>
        <taxon>Actinomycetes</taxon>
        <taxon>Streptosporangiales</taxon>
        <taxon>Streptosporangiaceae</taxon>
        <taxon>Bailinhaonella</taxon>
    </lineage>
</organism>
<dbReference type="SMART" id="SM00387">
    <property type="entry name" value="HATPase_c"/>
    <property type="match status" value="1"/>
</dbReference>
<comment type="caution">
    <text evidence="14">The sequence shown here is derived from an EMBL/GenBank/DDBJ whole genome shotgun (WGS) entry which is preliminary data.</text>
</comment>
<dbReference type="InterPro" id="IPR050428">
    <property type="entry name" value="TCS_sensor_his_kinase"/>
</dbReference>
<evidence type="ECO:0000259" key="13">
    <source>
        <dbReference type="PROSITE" id="PS50885"/>
    </source>
</evidence>
<dbReference type="SUPFAM" id="SSF158472">
    <property type="entry name" value="HAMP domain-like"/>
    <property type="match status" value="1"/>
</dbReference>
<feature type="transmembrane region" description="Helical" evidence="11">
    <location>
        <begin position="177"/>
        <end position="201"/>
    </location>
</feature>
<dbReference type="InterPro" id="IPR003594">
    <property type="entry name" value="HATPase_dom"/>
</dbReference>
<evidence type="ECO:0000256" key="4">
    <source>
        <dbReference type="ARBA" id="ARBA00022553"/>
    </source>
</evidence>
<dbReference type="PROSITE" id="PS50885">
    <property type="entry name" value="HAMP"/>
    <property type="match status" value="1"/>
</dbReference>
<dbReference type="EMBL" id="QZEY01000002">
    <property type="protein sequence ID" value="RJL34699.1"/>
    <property type="molecule type" value="Genomic_DNA"/>
</dbReference>
<dbReference type="GO" id="GO:0000155">
    <property type="term" value="F:phosphorelay sensor kinase activity"/>
    <property type="evidence" value="ECO:0007669"/>
    <property type="project" value="InterPro"/>
</dbReference>
<evidence type="ECO:0000256" key="5">
    <source>
        <dbReference type="ARBA" id="ARBA00022679"/>
    </source>
</evidence>
<evidence type="ECO:0000256" key="7">
    <source>
        <dbReference type="ARBA" id="ARBA00022777"/>
    </source>
</evidence>
<dbReference type="InterPro" id="IPR003660">
    <property type="entry name" value="HAMP_dom"/>
</dbReference>
<dbReference type="CDD" id="cd00075">
    <property type="entry name" value="HATPase"/>
    <property type="match status" value="1"/>
</dbReference>
<dbReference type="PANTHER" id="PTHR45436">
    <property type="entry name" value="SENSOR HISTIDINE KINASE YKOH"/>
    <property type="match status" value="1"/>
</dbReference>
<dbReference type="InterPro" id="IPR036890">
    <property type="entry name" value="HATPase_C_sf"/>
</dbReference>
<keyword evidence="4" id="KW-0597">Phosphoprotein</keyword>
<dbReference type="GO" id="GO:0005886">
    <property type="term" value="C:plasma membrane"/>
    <property type="evidence" value="ECO:0007669"/>
    <property type="project" value="UniProtKB-SubCell"/>
</dbReference>
<dbReference type="PRINTS" id="PR00344">
    <property type="entry name" value="BCTRLSENSOR"/>
</dbReference>
<gene>
    <name evidence="14" type="ORF">D5H75_09110</name>
</gene>
<evidence type="ECO:0000256" key="6">
    <source>
        <dbReference type="ARBA" id="ARBA00022692"/>
    </source>
</evidence>
<dbReference type="Pfam" id="PF02518">
    <property type="entry name" value="HATPase_c"/>
    <property type="match status" value="1"/>
</dbReference>